<dbReference type="InterPro" id="IPR044924">
    <property type="entry name" value="HAD-SF_hydro_IA_REG-2-like_cap"/>
</dbReference>
<dbReference type="SUPFAM" id="SSF49265">
    <property type="entry name" value="Fibronectin type III"/>
    <property type="match status" value="1"/>
</dbReference>
<dbReference type="InterPro" id="IPR036412">
    <property type="entry name" value="HAD-like_sf"/>
</dbReference>
<dbReference type="GO" id="GO:0016787">
    <property type="term" value="F:hydrolase activity"/>
    <property type="evidence" value="ECO:0007669"/>
    <property type="project" value="UniProtKB-KW"/>
</dbReference>
<reference evidence="2 3" key="1">
    <citation type="submission" date="2016-02" db="EMBL/GenBank/DDBJ databases">
        <title>Genome analysis of coral dinoflagellate symbionts highlights evolutionary adaptations to a symbiotic lifestyle.</title>
        <authorList>
            <person name="Aranda M."/>
            <person name="Li Y."/>
            <person name="Liew Y.J."/>
            <person name="Baumgarten S."/>
            <person name="Simakov O."/>
            <person name="Wilson M."/>
            <person name="Piel J."/>
            <person name="Ashoor H."/>
            <person name="Bougouffa S."/>
            <person name="Bajic V.B."/>
            <person name="Ryu T."/>
            <person name="Ravasi T."/>
            <person name="Bayer T."/>
            <person name="Micklem G."/>
            <person name="Kim H."/>
            <person name="Bhak J."/>
            <person name="Lajeunesse T.C."/>
            <person name="Voolstra C.R."/>
        </authorList>
    </citation>
    <scope>NUCLEOTIDE SEQUENCE [LARGE SCALE GENOMIC DNA]</scope>
    <source>
        <strain evidence="2 3">CCMP2467</strain>
    </source>
</reference>
<dbReference type="Proteomes" id="UP000186817">
    <property type="component" value="Unassembled WGS sequence"/>
</dbReference>
<sequence length="429" mass="46811">MHEGATGTFCDARPPLAPSGLAATEVTNSSLTLNWLANLSGGEPLIGYRVLATTGGAAYEELTSTSSTASFIDLTGLAGDMVYELKVQALSAAGDGDLSEALVVRTGPVRPNAPPSPEVVGIGQLRGVPGIDIPDLPGHGSVETTFGETAMSPRPNLWPAVKAVSLDVSALLAHRLPVPAVYAAAAQWAKLESPPSQEELCPAFQKARQDAQERFPCFGHGEGWSSREWWAWTARATLANCGRDYTEAEFNRFFRRVYQHYGSQGAFEEFADAKPFLEWTRQQGLTVGVTTNEDARVLDTTLPMLGFHDFMRWFITSQEVGHQKPNQWMYVEAWREASLWVPGLRREEILHVGSSYEEDFCGARDAGLQALLLDRGGENVVVDTEKAGDSPPQSHADLEKTGEDAEVWTLRDLGEVQLVLEQGIIQQLR</sequence>
<dbReference type="OrthoDB" id="438906at2759"/>
<dbReference type="EMBL" id="LSRX01000304">
    <property type="protein sequence ID" value="OLQ01136.1"/>
    <property type="molecule type" value="Genomic_DNA"/>
</dbReference>
<dbReference type="PANTHER" id="PTHR47105">
    <property type="entry name" value="OS02G0173600 PROTEIN"/>
    <property type="match status" value="1"/>
</dbReference>
<keyword evidence="2" id="KW-0378">Hydrolase</keyword>
<evidence type="ECO:0000259" key="1">
    <source>
        <dbReference type="PROSITE" id="PS50853"/>
    </source>
</evidence>
<dbReference type="PANTHER" id="PTHR47105:SF1">
    <property type="entry name" value="OS06G0665100 PROTEIN"/>
    <property type="match status" value="1"/>
</dbReference>
<dbReference type="Gene3D" id="3.40.50.1000">
    <property type="entry name" value="HAD superfamily/HAD-like"/>
    <property type="match status" value="1"/>
</dbReference>
<gene>
    <name evidence="2" type="primary">hdhd3</name>
    <name evidence="2" type="ORF">AK812_SmicGene16138</name>
</gene>
<dbReference type="Pfam" id="PF13419">
    <property type="entry name" value="HAD_2"/>
    <property type="match status" value="1"/>
</dbReference>
<dbReference type="InterPro" id="IPR013783">
    <property type="entry name" value="Ig-like_fold"/>
</dbReference>
<organism evidence="2 3">
    <name type="scientific">Symbiodinium microadriaticum</name>
    <name type="common">Dinoflagellate</name>
    <name type="synonym">Zooxanthella microadriatica</name>
    <dbReference type="NCBI Taxonomy" id="2951"/>
    <lineage>
        <taxon>Eukaryota</taxon>
        <taxon>Sar</taxon>
        <taxon>Alveolata</taxon>
        <taxon>Dinophyceae</taxon>
        <taxon>Suessiales</taxon>
        <taxon>Symbiodiniaceae</taxon>
        <taxon>Symbiodinium</taxon>
    </lineage>
</organism>
<dbReference type="SUPFAM" id="SSF56784">
    <property type="entry name" value="HAD-like"/>
    <property type="match status" value="1"/>
</dbReference>
<evidence type="ECO:0000313" key="2">
    <source>
        <dbReference type="EMBL" id="OLQ01136.1"/>
    </source>
</evidence>
<dbReference type="Pfam" id="PF00041">
    <property type="entry name" value="fn3"/>
    <property type="match status" value="1"/>
</dbReference>
<dbReference type="PROSITE" id="PS50853">
    <property type="entry name" value="FN3"/>
    <property type="match status" value="1"/>
</dbReference>
<dbReference type="AlphaFoldDB" id="A0A1Q9E132"/>
<comment type="caution">
    <text evidence="2">The sequence shown here is derived from an EMBL/GenBank/DDBJ whole genome shotgun (WGS) entry which is preliminary data.</text>
</comment>
<dbReference type="SMART" id="SM00060">
    <property type="entry name" value="FN3"/>
    <property type="match status" value="1"/>
</dbReference>
<dbReference type="InterPro" id="IPR041492">
    <property type="entry name" value="HAD_2"/>
</dbReference>
<dbReference type="InterPro" id="IPR023214">
    <property type="entry name" value="HAD_sf"/>
</dbReference>
<evidence type="ECO:0000313" key="3">
    <source>
        <dbReference type="Proteomes" id="UP000186817"/>
    </source>
</evidence>
<dbReference type="InterPro" id="IPR003961">
    <property type="entry name" value="FN3_dom"/>
</dbReference>
<proteinExistence type="predicted"/>
<accession>A0A1Q9E132</accession>
<feature type="domain" description="Fibronectin type-III" evidence="1">
    <location>
        <begin position="17"/>
        <end position="109"/>
    </location>
</feature>
<keyword evidence="3" id="KW-1185">Reference proteome</keyword>
<name>A0A1Q9E132_SYMMI</name>
<dbReference type="Gene3D" id="1.10.150.720">
    <property type="entry name" value="Haloacid dehalogenase-like hydrolase"/>
    <property type="match status" value="1"/>
</dbReference>
<protein>
    <submittedName>
        <fullName evidence="2">Haloacid dehalogenase-like hydrolase domain-containing protein 3</fullName>
    </submittedName>
</protein>
<dbReference type="Gene3D" id="2.60.40.10">
    <property type="entry name" value="Immunoglobulins"/>
    <property type="match status" value="1"/>
</dbReference>
<dbReference type="CDD" id="cd00063">
    <property type="entry name" value="FN3"/>
    <property type="match status" value="1"/>
</dbReference>
<dbReference type="InterPro" id="IPR036116">
    <property type="entry name" value="FN3_sf"/>
</dbReference>